<evidence type="ECO:0000256" key="1">
    <source>
        <dbReference type="ARBA" id="ARBA00004123"/>
    </source>
</evidence>
<accession>A0A9N6WUM9</accession>
<dbReference type="InterPro" id="IPR036882">
    <property type="entry name" value="Alba-like_dom_sf"/>
</dbReference>
<evidence type="ECO:0000256" key="3">
    <source>
        <dbReference type="ARBA" id="ARBA00023242"/>
    </source>
</evidence>
<dbReference type="Pfam" id="PF01918">
    <property type="entry name" value="Alba"/>
    <property type="match status" value="1"/>
</dbReference>
<feature type="compositionally biased region" description="Basic residues" evidence="4">
    <location>
        <begin position="149"/>
        <end position="166"/>
    </location>
</feature>
<dbReference type="PANTHER" id="PTHR13516">
    <property type="entry name" value="RIBONUCLEASE P SUBUNIT P25"/>
    <property type="match status" value="1"/>
</dbReference>
<dbReference type="AlphaFoldDB" id="A0A9N6WUM9"/>
<dbReference type="InterPro" id="IPR002775">
    <property type="entry name" value="DNA/RNA-bd_Alba-like"/>
</dbReference>
<sequence length="203" mass="23266">MENYKKGKNVEPELTLSDTNLPGIVENTPWMKVKPGSKMTNIITAATKLFEEKGVVIWSGVGPSMYKAISCVEIMKRKHKDIHQISRTNFVKNEEYWEPLLEGLDSLKVVRNVPAIHMLLSKSPLDETDPGYQGPNCTEYFWKSNSSPKKQHPVKKAPRNRKKPNLKTKTPVLVDTNVNEKTKRTNQKNCSHYKLVEGFEREK</sequence>
<protein>
    <submittedName>
        <fullName evidence="6">EOG090X0KMN</fullName>
    </submittedName>
</protein>
<comment type="similarity">
    <text evidence="2">Belongs to the histone-like Alba family.</text>
</comment>
<organism evidence="6">
    <name type="scientific">Lynceus sp. MCZ IZ 141354</name>
    <dbReference type="NCBI Taxonomy" id="1930659"/>
    <lineage>
        <taxon>Eukaryota</taxon>
        <taxon>Metazoa</taxon>
        <taxon>Ecdysozoa</taxon>
        <taxon>Arthropoda</taxon>
        <taxon>Crustacea</taxon>
        <taxon>Branchiopoda</taxon>
        <taxon>Diplostraca</taxon>
        <taxon>Laevicaudata</taxon>
        <taxon>Lynceidae</taxon>
        <taxon>Lynceus</taxon>
    </lineage>
</organism>
<evidence type="ECO:0000256" key="4">
    <source>
        <dbReference type="SAM" id="MobiDB-lite"/>
    </source>
</evidence>
<evidence type="ECO:0000256" key="2">
    <source>
        <dbReference type="ARBA" id="ARBA00008018"/>
    </source>
</evidence>
<dbReference type="PANTHER" id="PTHR13516:SF4">
    <property type="entry name" value="FI09323P"/>
    <property type="match status" value="1"/>
</dbReference>
<comment type="subcellular location">
    <subcellularLocation>
        <location evidence="1">Nucleus</location>
    </subcellularLocation>
</comment>
<keyword evidence="3" id="KW-0539">Nucleus</keyword>
<evidence type="ECO:0000259" key="5">
    <source>
        <dbReference type="Pfam" id="PF01918"/>
    </source>
</evidence>
<dbReference type="Gene3D" id="3.30.110.20">
    <property type="entry name" value="Alba-like domain"/>
    <property type="match status" value="1"/>
</dbReference>
<feature type="region of interest" description="Disordered" evidence="4">
    <location>
        <begin position="143"/>
        <end position="186"/>
    </location>
</feature>
<name>A0A9N6WUM9_9CRUS</name>
<dbReference type="GO" id="GO:0000172">
    <property type="term" value="C:ribonuclease MRP complex"/>
    <property type="evidence" value="ECO:0007669"/>
    <property type="project" value="TreeGrafter"/>
</dbReference>
<dbReference type="InterPro" id="IPR051958">
    <property type="entry name" value="Alba-like_NAB"/>
</dbReference>
<feature type="domain" description="DNA/RNA-binding protein Alba-like" evidence="5">
    <location>
        <begin position="30"/>
        <end position="88"/>
    </location>
</feature>
<dbReference type="GO" id="GO:0001682">
    <property type="term" value="P:tRNA 5'-leader removal"/>
    <property type="evidence" value="ECO:0007669"/>
    <property type="project" value="TreeGrafter"/>
</dbReference>
<dbReference type="SUPFAM" id="SSF82704">
    <property type="entry name" value="AlbA-like"/>
    <property type="match status" value="1"/>
</dbReference>
<reference evidence="6" key="1">
    <citation type="submission" date="2021-04" db="EMBL/GenBank/DDBJ databases">
        <authorList>
            <person name="Cornetti L."/>
        </authorList>
    </citation>
    <scope>NUCLEOTIDE SEQUENCE</scope>
</reference>
<dbReference type="EMBL" id="OC989310">
    <property type="protein sequence ID" value="CAG4645965.1"/>
    <property type="molecule type" value="Genomic_DNA"/>
</dbReference>
<gene>
    <name evidence="6" type="primary">EOG090X0KMN</name>
</gene>
<dbReference type="GO" id="GO:0005634">
    <property type="term" value="C:nucleus"/>
    <property type="evidence" value="ECO:0007669"/>
    <property type="project" value="UniProtKB-SubCell"/>
</dbReference>
<dbReference type="GO" id="GO:0003723">
    <property type="term" value="F:RNA binding"/>
    <property type="evidence" value="ECO:0007669"/>
    <property type="project" value="TreeGrafter"/>
</dbReference>
<evidence type="ECO:0000313" key="6">
    <source>
        <dbReference type="EMBL" id="CAG4645965.1"/>
    </source>
</evidence>
<proteinExistence type="inferred from homology"/>